<feature type="region of interest" description="Disordered" evidence="1">
    <location>
        <begin position="765"/>
        <end position="785"/>
    </location>
</feature>
<sequence length="812" mass="89200">MAPRASFATEFLLRELLSALGAPLTVDSAPADSFSESLSEDTEPQSAADGVQSRVMLVRRTNSSRHTATLVDREYDVEAFIPSHVTAILQKERGYQTLGRLRGSVIRITKYHFATMTRCLSADKQNRATSVSAPNVSTGDARVYLWVDALAIVEDNELAVQPHPGVYSHPLVEERLKSLSDSELEKQLMINQGLYPLKSTTSDRFDDDRPLLDEDCVIPEDQEQELEEQDEWGPPTALERQPTDSELIEENGTVPIPESQVVRGPVSTQDSTVSSRNLSVTLSGNPSVSLSGESSLDGQRFHFQQENILETFVPGSDVESSDTEDLDDELEEAETSTPKSGRKARSNTKHSPADFSPAPTQAIADLTENSTRKPPQSTTATRRNGVRNKKEEATTDVDGSEEAATNPHNSSHTLSKTHHPTKKQPTPKRWPEIFKVLNPLNIFTSKSTEDGGASLSDGEEGESLGNDEQVKQILDQQDKVEDEEELNVTEGKLAPEEFMSSQATVVLQYAVDNDEDANAFEYEGMTSPRSVIIEHDEEEAQSAEREQTDWADDLTLTEEGAEVAVTPQKKSESQSDAADFKTPSPSGHVSTPGTEKRAGGTSTISTAALKTPTDNNDLPTSPPSSKEPVLPTDPSGQLSPGKSPSTLVISVGSAGYSSNRINRTGFSTTMPRGSKRRLQQTTSDGPSPVTTSEKDNASESNAHKEAHSRTKQKRRRRDFLSEGSQSPQFEQPTAPLLPQRNLPPDRRTVVTDSYSLDAVCRSLGSNARHQHNEETHARSSQPRRAWKRYESLFPPLNMNRLKQMMAEGKRNK</sequence>
<evidence type="ECO:0000313" key="3">
    <source>
        <dbReference type="EMBL" id="KAF4041884.1"/>
    </source>
</evidence>
<feature type="compositionally biased region" description="Polar residues" evidence="1">
    <location>
        <begin position="266"/>
        <end position="295"/>
    </location>
</feature>
<name>A0A833W4D7_PHYIN</name>
<feature type="chain" id="PRO_5032711101" description="Telomere replication protein EST3" evidence="2">
    <location>
        <begin position="22"/>
        <end position="812"/>
    </location>
</feature>
<protein>
    <recommendedName>
        <fullName evidence="5">Telomere replication protein EST3</fullName>
    </recommendedName>
</protein>
<keyword evidence="4" id="KW-1185">Reference proteome</keyword>
<proteinExistence type="predicted"/>
<feature type="compositionally biased region" description="Acidic residues" evidence="1">
    <location>
        <begin position="549"/>
        <end position="561"/>
    </location>
</feature>
<feature type="compositionally biased region" description="Basic and acidic residues" evidence="1">
    <location>
        <begin position="692"/>
        <end position="708"/>
    </location>
</feature>
<feature type="region of interest" description="Disordered" evidence="1">
    <location>
        <begin position="533"/>
        <end position="747"/>
    </location>
</feature>
<feature type="compositionally biased region" description="Acidic residues" evidence="1">
    <location>
        <begin position="319"/>
        <end position="334"/>
    </location>
</feature>
<feature type="compositionally biased region" description="Polar residues" evidence="1">
    <location>
        <begin position="679"/>
        <end position="691"/>
    </location>
</feature>
<organism evidence="3 4">
    <name type="scientific">Phytophthora infestans</name>
    <name type="common">Potato late blight agent</name>
    <name type="synonym">Botrytis infestans</name>
    <dbReference type="NCBI Taxonomy" id="4787"/>
    <lineage>
        <taxon>Eukaryota</taxon>
        <taxon>Sar</taxon>
        <taxon>Stramenopiles</taxon>
        <taxon>Oomycota</taxon>
        <taxon>Peronosporomycetes</taxon>
        <taxon>Peronosporales</taxon>
        <taxon>Peronosporaceae</taxon>
        <taxon>Phytophthora</taxon>
    </lineage>
</organism>
<feature type="compositionally biased region" description="Basic residues" evidence="1">
    <location>
        <begin position="415"/>
        <end position="426"/>
    </location>
</feature>
<keyword evidence="2" id="KW-0732">Signal</keyword>
<evidence type="ECO:0000256" key="1">
    <source>
        <dbReference type="SAM" id="MobiDB-lite"/>
    </source>
</evidence>
<evidence type="ECO:0008006" key="5">
    <source>
        <dbReference type="Google" id="ProtNLM"/>
    </source>
</evidence>
<feature type="compositionally biased region" description="Polar residues" evidence="1">
    <location>
        <begin position="600"/>
        <end position="619"/>
    </location>
</feature>
<evidence type="ECO:0000313" key="4">
    <source>
        <dbReference type="Proteomes" id="UP000602510"/>
    </source>
</evidence>
<feature type="compositionally biased region" description="Polar residues" evidence="1">
    <location>
        <begin position="367"/>
        <end position="382"/>
    </location>
</feature>
<dbReference type="Proteomes" id="UP000602510">
    <property type="component" value="Unassembled WGS sequence"/>
</dbReference>
<accession>A0A833W4D7</accession>
<feature type="compositionally biased region" description="Polar residues" evidence="1">
    <location>
        <begin position="634"/>
        <end position="648"/>
    </location>
</feature>
<feature type="compositionally biased region" description="Polar residues" evidence="1">
    <location>
        <begin position="655"/>
        <end position="671"/>
    </location>
</feature>
<feature type="signal peptide" evidence="2">
    <location>
        <begin position="1"/>
        <end position="21"/>
    </location>
</feature>
<feature type="compositionally biased region" description="Polar residues" evidence="1">
    <location>
        <begin position="583"/>
        <end position="593"/>
    </location>
</feature>
<evidence type="ECO:0000256" key="2">
    <source>
        <dbReference type="SAM" id="SignalP"/>
    </source>
</evidence>
<feature type="region of interest" description="Disordered" evidence="1">
    <location>
        <begin position="31"/>
        <end position="50"/>
    </location>
</feature>
<feature type="compositionally biased region" description="Polar residues" evidence="1">
    <location>
        <begin position="722"/>
        <end position="731"/>
    </location>
</feature>
<reference evidence="3" key="1">
    <citation type="submission" date="2020-04" db="EMBL/GenBank/DDBJ databases">
        <title>Hybrid Assembly of Korean Phytophthora infestans isolates.</title>
        <authorList>
            <person name="Prokchorchik M."/>
            <person name="Lee Y."/>
            <person name="Seo J."/>
            <person name="Cho J.-H."/>
            <person name="Park Y.-E."/>
            <person name="Jang D.-C."/>
            <person name="Im J.-S."/>
            <person name="Choi J.-G."/>
            <person name="Park H.-J."/>
            <person name="Lee G.-B."/>
            <person name="Lee Y.-G."/>
            <person name="Hong S.-Y."/>
            <person name="Cho K."/>
            <person name="Sohn K.H."/>
        </authorList>
    </citation>
    <scope>NUCLEOTIDE SEQUENCE</scope>
    <source>
        <strain evidence="3">KR_1_A1</strain>
    </source>
</reference>
<dbReference type="EMBL" id="WSZM01000111">
    <property type="protein sequence ID" value="KAF4041884.1"/>
    <property type="molecule type" value="Genomic_DNA"/>
</dbReference>
<dbReference type="AlphaFoldDB" id="A0A833W4D7"/>
<feature type="region of interest" description="Disordered" evidence="1">
    <location>
        <begin position="312"/>
        <end position="466"/>
    </location>
</feature>
<gene>
    <name evidence="3" type="ORF">GN244_ATG05920</name>
</gene>
<comment type="caution">
    <text evidence="3">The sequence shown here is derived from an EMBL/GenBank/DDBJ whole genome shotgun (WGS) entry which is preliminary data.</text>
</comment>
<feature type="region of interest" description="Disordered" evidence="1">
    <location>
        <begin position="253"/>
        <end position="295"/>
    </location>
</feature>